<dbReference type="InterPro" id="IPR033714">
    <property type="entry name" value="tRNA_bind_bactPheRS"/>
</dbReference>
<keyword evidence="4 15" id="KW-0963">Cytoplasm</keyword>
<keyword evidence="21" id="KW-1185">Reference proteome</keyword>
<feature type="domain" description="B5" evidence="19">
    <location>
        <begin position="417"/>
        <end position="492"/>
    </location>
</feature>
<feature type="binding site" evidence="15">
    <location>
        <position position="470"/>
    </location>
    <ligand>
        <name>Mg(2+)</name>
        <dbReference type="ChEBI" id="CHEBI:18420"/>
        <note>shared with alpha subunit</note>
    </ligand>
</feature>
<evidence type="ECO:0000256" key="7">
    <source>
        <dbReference type="ARBA" id="ARBA00022723"/>
    </source>
</evidence>
<comment type="catalytic activity">
    <reaction evidence="14 15">
        <text>tRNA(Phe) + L-phenylalanine + ATP = L-phenylalanyl-tRNA(Phe) + AMP + diphosphate + H(+)</text>
        <dbReference type="Rhea" id="RHEA:19413"/>
        <dbReference type="Rhea" id="RHEA-COMP:9668"/>
        <dbReference type="Rhea" id="RHEA-COMP:9699"/>
        <dbReference type="ChEBI" id="CHEBI:15378"/>
        <dbReference type="ChEBI" id="CHEBI:30616"/>
        <dbReference type="ChEBI" id="CHEBI:33019"/>
        <dbReference type="ChEBI" id="CHEBI:58095"/>
        <dbReference type="ChEBI" id="CHEBI:78442"/>
        <dbReference type="ChEBI" id="CHEBI:78531"/>
        <dbReference type="ChEBI" id="CHEBI:456215"/>
        <dbReference type="EC" id="6.1.1.20"/>
    </reaction>
</comment>
<keyword evidence="9 15" id="KW-0067">ATP-binding</keyword>
<dbReference type="SMART" id="SM00874">
    <property type="entry name" value="B5"/>
    <property type="match status" value="1"/>
</dbReference>
<comment type="similarity">
    <text evidence="2 15">Belongs to the phenylalanyl-tRNA synthetase beta subunit family. Type 1 subfamily.</text>
</comment>
<evidence type="ECO:0000256" key="5">
    <source>
        <dbReference type="ARBA" id="ARBA00022555"/>
    </source>
</evidence>
<accession>A0A150H5E4</accession>
<feature type="binding site" evidence="15">
    <location>
        <position position="480"/>
    </location>
    <ligand>
        <name>Mg(2+)</name>
        <dbReference type="ChEBI" id="CHEBI:18420"/>
        <note>shared with alpha subunit</note>
    </ligand>
</feature>
<evidence type="ECO:0000256" key="10">
    <source>
        <dbReference type="ARBA" id="ARBA00022842"/>
    </source>
</evidence>
<feature type="domain" description="TRNA-binding" evidence="17">
    <location>
        <begin position="40"/>
        <end position="155"/>
    </location>
</feature>
<dbReference type="SUPFAM" id="SSF55681">
    <property type="entry name" value="Class II aaRS and biotin synthetases"/>
    <property type="match status" value="1"/>
</dbReference>
<proteinExistence type="inferred from homology"/>
<dbReference type="GO" id="GO:0006432">
    <property type="term" value="P:phenylalanyl-tRNA aminoacylation"/>
    <property type="evidence" value="ECO:0007669"/>
    <property type="project" value="UniProtKB-UniRule"/>
</dbReference>
<dbReference type="PROSITE" id="PS51483">
    <property type="entry name" value="B5"/>
    <property type="match status" value="1"/>
</dbReference>
<evidence type="ECO:0000259" key="18">
    <source>
        <dbReference type="PROSITE" id="PS51447"/>
    </source>
</evidence>
<dbReference type="Pfam" id="PF03483">
    <property type="entry name" value="B3_4"/>
    <property type="match status" value="1"/>
</dbReference>
<evidence type="ECO:0000256" key="15">
    <source>
        <dbReference type="HAMAP-Rule" id="MF_00283"/>
    </source>
</evidence>
<dbReference type="AlphaFoldDB" id="A0A150H5E4"/>
<dbReference type="Pfam" id="PF01588">
    <property type="entry name" value="tRNA_bind"/>
    <property type="match status" value="1"/>
</dbReference>
<dbReference type="SUPFAM" id="SSF56037">
    <property type="entry name" value="PheT/TilS domain"/>
    <property type="match status" value="1"/>
</dbReference>
<dbReference type="PANTHER" id="PTHR10947:SF0">
    <property type="entry name" value="PHENYLALANINE--TRNA LIGASE BETA SUBUNIT"/>
    <property type="match status" value="1"/>
</dbReference>
<dbReference type="InterPro" id="IPR004532">
    <property type="entry name" value="Phe-tRNA-ligase_IIc_bsu_bact"/>
</dbReference>
<dbReference type="Gene3D" id="3.30.930.10">
    <property type="entry name" value="Bira Bifunctional Protein, Domain 2"/>
    <property type="match status" value="1"/>
</dbReference>
<dbReference type="InterPro" id="IPR020825">
    <property type="entry name" value="Phe-tRNA_synthase-like_B3/B4"/>
</dbReference>
<dbReference type="SMART" id="SM00896">
    <property type="entry name" value="FDX-ACB"/>
    <property type="match status" value="1"/>
</dbReference>
<evidence type="ECO:0000256" key="1">
    <source>
        <dbReference type="ARBA" id="ARBA00004496"/>
    </source>
</evidence>
<keyword evidence="5 16" id="KW-0820">tRNA-binding</keyword>
<feature type="domain" description="FDX-ACB" evidence="18">
    <location>
        <begin position="744"/>
        <end position="837"/>
    </location>
</feature>
<feature type="binding site" evidence="15">
    <location>
        <position position="479"/>
    </location>
    <ligand>
        <name>Mg(2+)</name>
        <dbReference type="ChEBI" id="CHEBI:18420"/>
        <note>shared with alpha subunit</note>
    </ligand>
</feature>
<evidence type="ECO:0000256" key="13">
    <source>
        <dbReference type="ARBA" id="ARBA00023146"/>
    </source>
</evidence>
<dbReference type="EMBL" id="LQQC01000012">
    <property type="protein sequence ID" value="KXZ57235.1"/>
    <property type="molecule type" value="Genomic_DNA"/>
</dbReference>
<evidence type="ECO:0000259" key="17">
    <source>
        <dbReference type="PROSITE" id="PS50886"/>
    </source>
</evidence>
<dbReference type="Gene3D" id="2.40.50.140">
    <property type="entry name" value="Nucleic acid-binding proteins"/>
    <property type="match status" value="1"/>
</dbReference>
<dbReference type="SUPFAM" id="SSF46955">
    <property type="entry name" value="Putative DNA-binding domain"/>
    <property type="match status" value="1"/>
</dbReference>
<dbReference type="NCBIfam" id="TIGR00472">
    <property type="entry name" value="pheT_bact"/>
    <property type="match status" value="1"/>
</dbReference>
<keyword evidence="6 15" id="KW-0436">Ligase</keyword>
<dbReference type="PATRIC" id="fig|479117.4.peg.1738"/>
<dbReference type="FunFam" id="2.40.50.140:FF:000045">
    <property type="entry name" value="Phenylalanine--tRNA ligase beta subunit"/>
    <property type="match status" value="1"/>
</dbReference>
<sequence length="842" mass="90186">MLVPLEWLAEYVDLPQNLDAHELAAELAGIGLEEEDYIGPAVTGPLVVGKVLTCEPEKHSNGKTINWCTVDVGADEPQGIVCGAHNFGVGDYVVAALPGAVLPGDFAIAARKTYGHISDGMICSARELGLGDDHDGIIVLAEWGFADLTPGQDATELLGLNHEVLDVNITPDRGYQMSMRGIGREYALLKEQNYADPADAVAPVVAGEGHPVELTDDAPIHGNDGCTRFTALRVRGIDPTAQTPFWMSKRLLEAGMRPISLVVDITNYVMLELGQPLHAYDLALVGDKIVVRRGRKGDKLTTLDDAERSIHPEDVLVTGVSADGTEQLLGLAGVMGGADSEVSDTTVDVLIEGAHWDPVSIARTARRHRLPSEAAKRFERGVDPALGPAAVARTAQLLTQLAGGQADATATIAGSLPAPREVILPKTRPAEVVGVDYTDDQMTGALRAIGCEVEDSGDDYRVTVPSWRPDLTDAEDLIEEIARVNGYDQIPSIVPQAPGGEGLTRRQASRRTVSNLLADLGLTEVLTYPFTSEARHDAFRIPEDDPRRNNLRLANPLSDDQPLLRTELLPTLVDAQLRNQGRGFKDTALFEIGLVTQPETAQLPASETFAPGYHPTEEERAAIFDAVPHQPLHAAGIVSGDWELEGVWGKGRKAEAMDAIEIVKRIAVALGQSVTPAASDRAPFHPGRCAEFRLADGTLFGHAGELHPKVVETLGLPARTVAFEVVLDSVLDAPAERRWAGALSTYPVSRQDVALIVDDSIAIGDLVSTMREAIGGDLEELELFDEYRGEQVGEGKKSLAFRMTFRASDRTMTSDEASALREAATAAVEKAYGAVARTGDGA</sequence>
<dbReference type="FunFam" id="3.30.56.10:FF:000002">
    <property type="entry name" value="Phenylalanine--tRNA ligase beta subunit"/>
    <property type="match status" value="1"/>
</dbReference>
<dbReference type="Pfam" id="PF03484">
    <property type="entry name" value="B5"/>
    <property type="match status" value="1"/>
</dbReference>
<comment type="subunit">
    <text evidence="3 15">Tetramer of two alpha and two beta subunits.</text>
</comment>
<dbReference type="GO" id="GO:0009328">
    <property type="term" value="C:phenylalanine-tRNA ligase complex"/>
    <property type="evidence" value="ECO:0007669"/>
    <property type="project" value="TreeGrafter"/>
</dbReference>
<dbReference type="Gene3D" id="3.30.70.380">
    <property type="entry name" value="Ferrodoxin-fold anticodon-binding domain"/>
    <property type="match status" value="1"/>
</dbReference>
<dbReference type="SUPFAM" id="SSF50249">
    <property type="entry name" value="Nucleic acid-binding proteins"/>
    <property type="match status" value="1"/>
</dbReference>
<feature type="binding site" evidence="15">
    <location>
        <position position="476"/>
    </location>
    <ligand>
        <name>Mg(2+)</name>
        <dbReference type="ChEBI" id="CHEBI:18420"/>
        <note>shared with alpha subunit</note>
    </ligand>
</feature>
<dbReference type="InterPro" id="IPR041616">
    <property type="entry name" value="PheRS_beta_core"/>
</dbReference>
<dbReference type="CDD" id="cd00769">
    <property type="entry name" value="PheRS_beta_core"/>
    <property type="match status" value="1"/>
</dbReference>
<organism evidence="20 21">
    <name type="scientific">Brevibacterium ravenspurgense</name>
    <dbReference type="NCBI Taxonomy" id="479117"/>
    <lineage>
        <taxon>Bacteria</taxon>
        <taxon>Bacillati</taxon>
        <taxon>Actinomycetota</taxon>
        <taxon>Actinomycetes</taxon>
        <taxon>Micrococcales</taxon>
        <taxon>Brevibacteriaceae</taxon>
        <taxon>Brevibacterium</taxon>
    </lineage>
</organism>
<evidence type="ECO:0000256" key="6">
    <source>
        <dbReference type="ARBA" id="ARBA00022598"/>
    </source>
</evidence>
<keyword evidence="7 15" id="KW-0479">Metal-binding</keyword>
<dbReference type="Pfam" id="PF17759">
    <property type="entry name" value="tRNA_synthFbeta"/>
    <property type="match status" value="1"/>
</dbReference>
<keyword evidence="11 16" id="KW-0694">RNA-binding</keyword>
<keyword evidence="10 15" id="KW-0460">Magnesium</keyword>
<dbReference type="CDD" id="cd02796">
    <property type="entry name" value="tRNA_bind_bactPheRS"/>
    <property type="match status" value="1"/>
</dbReference>
<gene>
    <name evidence="15 20" type="primary">pheT</name>
    <name evidence="20" type="ORF">Bravens_01753</name>
</gene>
<comment type="cofactor">
    <cofactor evidence="15">
        <name>Mg(2+)</name>
        <dbReference type="ChEBI" id="CHEBI:18420"/>
    </cofactor>
    <text evidence="15">Binds 2 magnesium ions per tetramer.</text>
</comment>
<dbReference type="GO" id="GO:0004826">
    <property type="term" value="F:phenylalanine-tRNA ligase activity"/>
    <property type="evidence" value="ECO:0007669"/>
    <property type="project" value="UniProtKB-UniRule"/>
</dbReference>
<evidence type="ECO:0000256" key="9">
    <source>
        <dbReference type="ARBA" id="ARBA00022840"/>
    </source>
</evidence>
<dbReference type="InterPro" id="IPR002547">
    <property type="entry name" value="tRNA-bd_dom"/>
</dbReference>
<dbReference type="PANTHER" id="PTHR10947">
    <property type="entry name" value="PHENYLALANYL-TRNA SYNTHETASE BETA CHAIN AND LEUCINE-RICH REPEAT-CONTAINING PROTEIN 47"/>
    <property type="match status" value="1"/>
</dbReference>
<evidence type="ECO:0000256" key="11">
    <source>
        <dbReference type="ARBA" id="ARBA00022884"/>
    </source>
</evidence>
<dbReference type="InterPro" id="IPR012340">
    <property type="entry name" value="NA-bd_OB-fold"/>
</dbReference>
<dbReference type="GO" id="GO:0000287">
    <property type="term" value="F:magnesium ion binding"/>
    <property type="evidence" value="ECO:0007669"/>
    <property type="project" value="UniProtKB-UniRule"/>
</dbReference>
<protein>
    <recommendedName>
        <fullName evidence="15">Phenylalanine--tRNA ligase beta subunit</fullName>
        <ecNumber evidence="15">6.1.1.20</ecNumber>
    </recommendedName>
    <alternativeName>
        <fullName evidence="15">Phenylalanyl-tRNA synthetase beta subunit</fullName>
        <shortName evidence="15">PheRS</shortName>
    </alternativeName>
</protein>
<comment type="subcellular location">
    <subcellularLocation>
        <location evidence="1 15">Cytoplasm</location>
    </subcellularLocation>
</comment>
<evidence type="ECO:0000313" key="20">
    <source>
        <dbReference type="EMBL" id="KXZ57235.1"/>
    </source>
</evidence>
<evidence type="ECO:0000256" key="2">
    <source>
        <dbReference type="ARBA" id="ARBA00008653"/>
    </source>
</evidence>
<dbReference type="InterPro" id="IPR005146">
    <property type="entry name" value="B3/B4_tRNA-bd"/>
</dbReference>
<keyword evidence="13 15" id="KW-0030">Aminoacyl-tRNA synthetase</keyword>
<dbReference type="InterPro" id="IPR009061">
    <property type="entry name" value="DNA-bd_dom_put_sf"/>
</dbReference>
<evidence type="ECO:0000256" key="3">
    <source>
        <dbReference type="ARBA" id="ARBA00011209"/>
    </source>
</evidence>
<dbReference type="InterPro" id="IPR045060">
    <property type="entry name" value="Phe-tRNA-ligase_IIc_bsu"/>
</dbReference>
<dbReference type="SUPFAM" id="SSF54991">
    <property type="entry name" value="Anticodon-binding domain of PheRS"/>
    <property type="match status" value="1"/>
</dbReference>
<dbReference type="EC" id="6.1.1.20" evidence="15"/>
<dbReference type="Proteomes" id="UP000243589">
    <property type="component" value="Unassembled WGS sequence"/>
</dbReference>
<evidence type="ECO:0000256" key="12">
    <source>
        <dbReference type="ARBA" id="ARBA00022917"/>
    </source>
</evidence>
<dbReference type="HAMAP" id="MF_00283">
    <property type="entry name" value="Phe_tRNA_synth_beta1"/>
    <property type="match status" value="1"/>
</dbReference>
<evidence type="ECO:0000256" key="14">
    <source>
        <dbReference type="ARBA" id="ARBA00049255"/>
    </source>
</evidence>
<dbReference type="InterPro" id="IPR005147">
    <property type="entry name" value="tRNA_synthase_B5-dom"/>
</dbReference>
<evidence type="ECO:0000256" key="16">
    <source>
        <dbReference type="PROSITE-ProRule" id="PRU00209"/>
    </source>
</evidence>
<evidence type="ECO:0000256" key="8">
    <source>
        <dbReference type="ARBA" id="ARBA00022741"/>
    </source>
</evidence>
<dbReference type="PROSITE" id="PS51447">
    <property type="entry name" value="FDX_ACB"/>
    <property type="match status" value="1"/>
</dbReference>
<dbReference type="SMART" id="SM00873">
    <property type="entry name" value="B3_4"/>
    <property type="match status" value="1"/>
</dbReference>
<keyword evidence="12 15" id="KW-0648">Protein biosynthesis</keyword>
<reference evidence="20 21" key="1">
    <citation type="submission" date="2016-01" db="EMBL/GenBank/DDBJ databases">
        <title>Use of Whole Genome Sequencing to ascertain that Brevibacterium massiliense (Roux, Raoult 2009) is a later heterotypic synonym of Brevibacterium ravenspurgense (Mages 2008).</title>
        <authorList>
            <person name="Bernier A.-M."/>
            <person name="Burdz T."/>
            <person name="Huynh C."/>
            <person name="Pachecho A.L."/>
            <person name="Wiebe D."/>
            <person name="Bonner C."/>
            <person name="Bernard K."/>
        </authorList>
    </citation>
    <scope>NUCLEOTIDE SEQUENCE [LARGE SCALE GENOMIC DNA]</scope>
    <source>
        <strain evidence="20 21">CCUG56047</strain>
    </source>
</reference>
<dbReference type="GO" id="GO:0000049">
    <property type="term" value="F:tRNA binding"/>
    <property type="evidence" value="ECO:0007669"/>
    <property type="project" value="UniProtKB-UniRule"/>
</dbReference>
<dbReference type="InterPro" id="IPR036690">
    <property type="entry name" value="Fdx_antiC-bd_sf"/>
</dbReference>
<dbReference type="PROSITE" id="PS50886">
    <property type="entry name" value="TRBD"/>
    <property type="match status" value="1"/>
</dbReference>
<dbReference type="Gene3D" id="3.30.56.10">
    <property type="match status" value="2"/>
</dbReference>
<evidence type="ECO:0000256" key="4">
    <source>
        <dbReference type="ARBA" id="ARBA00022490"/>
    </source>
</evidence>
<dbReference type="InterPro" id="IPR005121">
    <property type="entry name" value="Fdx_antiC-bd"/>
</dbReference>
<comment type="caution">
    <text evidence="20">The sequence shown here is derived from an EMBL/GenBank/DDBJ whole genome shotgun (WGS) entry which is preliminary data.</text>
</comment>
<keyword evidence="8 15" id="KW-0547">Nucleotide-binding</keyword>
<evidence type="ECO:0000313" key="21">
    <source>
        <dbReference type="Proteomes" id="UP000243589"/>
    </source>
</evidence>
<name>A0A150H5E4_9MICO</name>
<dbReference type="InterPro" id="IPR045864">
    <property type="entry name" value="aa-tRNA-synth_II/BPL/LPL"/>
</dbReference>
<evidence type="ECO:0000259" key="19">
    <source>
        <dbReference type="PROSITE" id="PS51483"/>
    </source>
</evidence>
<dbReference type="GO" id="GO:0005524">
    <property type="term" value="F:ATP binding"/>
    <property type="evidence" value="ECO:0007669"/>
    <property type="project" value="UniProtKB-UniRule"/>
</dbReference>
<dbReference type="Gene3D" id="3.50.40.10">
    <property type="entry name" value="Phenylalanyl-trna Synthetase, Chain B, domain 3"/>
    <property type="match status" value="1"/>
</dbReference>
<dbReference type="RefSeq" id="WP_062022505.1">
    <property type="nucleotide sequence ID" value="NZ_LQQC01000012.1"/>
</dbReference>
<dbReference type="Pfam" id="PF03147">
    <property type="entry name" value="FDX-ACB"/>
    <property type="match status" value="1"/>
</dbReference>